<dbReference type="OrthoDB" id="9778545at2"/>
<evidence type="ECO:0000256" key="5">
    <source>
        <dbReference type="ARBA" id="ARBA00022984"/>
    </source>
</evidence>
<dbReference type="GO" id="GO:0004180">
    <property type="term" value="F:carboxypeptidase activity"/>
    <property type="evidence" value="ECO:0007669"/>
    <property type="project" value="UniProtKB-ARBA"/>
</dbReference>
<accession>A0A553BB25</accession>
<dbReference type="SUPFAM" id="SSF141523">
    <property type="entry name" value="L,D-transpeptidase catalytic domain-like"/>
    <property type="match status" value="1"/>
</dbReference>
<reference evidence="9 10" key="1">
    <citation type="submission" date="2019-07" db="EMBL/GenBank/DDBJ databases">
        <title>Novel species of Flavobacterium.</title>
        <authorList>
            <person name="Liu Q."/>
            <person name="Xin Y.-H."/>
        </authorList>
    </citation>
    <scope>NUCLEOTIDE SEQUENCE [LARGE SCALE GENOMIC DNA]</scope>
    <source>
        <strain evidence="9 10">GSR22</strain>
    </source>
</reference>
<evidence type="ECO:0000256" key="6">
    <source>
        <dbReference type="ARBA" id="ARBA00023316"/>
    </source>
</evidence>
<evidence type="ECO:0000256" key="1">
    <source>
        <dbReference type="ARBA" id="ARBA00004752"/>
    </source>
</evidence>
<dbReference type="AlphaFoldDB" id="A0A553BB25"/>
<dbReference type="CDD" id="cd16913">
    <property type="entry name" value="YkuD_like"/>
    <property type="match status" value="1"/>
</dbReference>
<dbReference type="Gene3D" id="2.40.440.10">
    <property type="entry name" value="L,D-transpeptidase catalytic domain-like"/>
    <property type="match status" value="1"/>
</dbReference>
<feature type="active site" description="Nucleophile" evidence="7">
    <location>
        <position position="453"/>
    </location>
</feature>
<dbReference type="UniPathway" id="UPA00219"/>
<dbReference type="EMBL" id="VJZL01000046">
    <property type="protein sequence ID" value="TRX05445.1"/>
    <property type="molecule type" value="Genomic_DNA"/>
</dbReference>
<gene>
    <name evidence="9" type="ORF">FNW11_16125</name>
</gene>
<evidence type="ECO:0000259" key="8">
    <source>
        <dbReference type="PROSITE" id="PS52029"/>
    </source>
</evidence>
<dbReference type="GO" id="GO:0016740">
    <property type="term" value="F:transferase activity"/>
    <property type="evidence" value="ECO:0007669"/>
    <property type="project" value="UniProtKB-KW"/>
</dbReference>
<dbReference type="InterPro" id="IPR045380">
    <property type="entry name" value="LD_TPept_scaffold_dom"/>
</dbReference>
<dbReference type="InterPro" id="IPR052905">
    <property type="entry name" value="LD-transpeptidase_YkuD-like"/>
</dbReference>
<evidence type="ECO:0000256" key="7">
    <source>
        <dbReference type="PROSITE-ProRule" id="PRU01373"/>
    </source>
</evidence>
<evidence type="ECO:0000256" key="2">
    <source>
        <dbReference type="ARBA" id="ARBA00005992"/>
    </source>
</evidence>
<feature type="domain" description="L,D-TPase catalytic" evidence="8">
    <location>
        <begin position="324"/>
        <end position="478"/>
    </location>
</feature>
<dbReference type="PANTHER" id="PTHR41533:SF2">
    <property type="entry name" value="BLR7131 PROTEIN"/>
    <property type="match status" value="1"/>
</dbReference>
<dbReference type="Proteomes" id="UP000318669">
    <property type="component" value="Unassembled WGS sequence"/>
</dbReference>
<keyword evidence="6 7" id="KW-0961">Cell wall biogenesis/degradation</keyword>
<dbReference type="InterPro" id="IPR038063">
    <property type="entry name" value="Transpep_catalytic_dom"/>
</dbReference>
<comment type="caution">
    <text evidence="9">The sequence shown here is derived from an EMBL/GenBank/DDBJ whole genome shotgun (WGS) entry which is preliminary data.</text>
</comment>
<dbReference type="GO" id="GO:0009252">
    <property type="term" value="P:peptidoglycan biosynthetic process"/>
    <property type="evidence" value="ECO:0007669"/>
    <property type="project" value="UniProtKB-UniPathway"/>
</dbReference>
<organism evidence="9 10">
    <name type="scientific">Flavobacterium gawalongense</name>
    <dbReference type="NCBI Taxonomy" id="2594432"/>
    <lineage>
        <taxon>Bacteria</taxon>
        <taxon>Pseudomonadati</taxon>
        <taxon>Bacteroidota</taxon>
        <taxon>Flavobacteriia</taxon>
        <taxon>Flavobacteriales</taxon>
        <taxon>Flavobacteriaceae</taxon>
        <taxon>Flavobacterium</taxon>
    </lineage>
</organism>
<dbReference type="InterPro" id="IPR005490">
    <property type="entry name" value="LD_TPept_cat_dom"/>
</dbReference>
<feature type="active site" description="Proton donor/acceptor" evidence="7">
    <location>
        <position position="434"/>
    </location>
</feature>
<dbReference type="PROSITE" id="PS52029">
    <property type="entry name" value="LD_TPASE"/>
    <property type="match status" value="1"/>
</dbReference>
<keyword evidence="5 7" id="KW-0573">Peptidoglycan synthesis</keyword>
<name>A0A553BB25_9FLAO</name>
<evidence type="ECO:0000313" key="9">
    <source>
        <dbReference type="EMBL" id="TRX05445.1"/>
    </source>
</evidence>
<dbReference type="Pfam" id="PF20142">
    <property type="entry name" value="Scaffold"/>
    <property type="match status" value="1"/>
</dbReference>
<dbReference type="Pfam" id="PF03734">
    <property type="entry name" value="YkuD"/>
    <property type="match status" value="1"/>
</dbReference>
<keyword evidence="3" id="KW-0808">Transferase</keyword>
<sequence>MKNFVLSIAIILFGFSLASVYRNRNKNITANETSVAQALQESTPEKSIIHINSAIIASFFKKYPNLKKYQSDVSALYKKRNYNSIWYDHKGLIEFANLLYSKANQLEEEGLKSSLAYKDKIDGIFDEESADDLSQTDTELMLTSMYVFYAKKVFHGIDTNKIREVGWFLPRKNLSYENLLDSLLVDPKLLSKNENQLFGQYYRLRDVLKKYRQIEKNDDWNPIVADSLVKEYKPNDSSKTIGQIRQRLAVIGDLKQDSKSNIYDEELMAGVLNYKKRNGYKKDYIITSIHIRRMNIPIEKYIKTIMVNMERCRWIAPKLTKAEEYIIINIPSFKLLFKRNGKIELESSVLVGNNMTETVVFSSNMSHIVFSPYWIVPQSIIENELKEAMDRDKNYLASNNMEWNNGKVIQKPGPKNPMGQVKFIFPNSNSIYLHDTPSKNLFEYEYKAFSHGCINVKKAKELAILILKDDPDWPLERINEAMKGGKETTCVLKKKIPVHIGYLTTWVDDSGEISFYNDLYLRDESLAELLFSEDSKIN</sequence>
<protein>
    <submittedName>
        <fullName evidence="9">L,D-transpeptidase family protein</fullName>
    </submittedName>
</protein>
<dbReference type="GO" id="GO:0071555">
    <property type="term" value="P:cell wall organization"/>
    <property type="evidence" value="ECO:0007669"/>
    <property type="project" value="UniProtKB-UniRule"/>
</dbReference>
<evidence type="ECO:0000256" key="3">
    <source>
        <dbReference type="ARBA" id="ARBA00022679"/>
    </source>
</evidence>
<keyword evidence="4 7" id="KW-0133">Cell shape</keyword>
<evidence type="ECO:0000313" key="10">
    <source>
        <dbReference type="Proteomes" id="UP000318669"/>
    </source>
</evidence>
<evidence type="ECO:0000256" key="4">
    <source>
        <dbReference type="ARBA" id="ARBA00022960"/>
    </source>
</evidence>
<comment type="pathway">
    <text evidence="1 7">Cell wall biogenesis; peptidoglycan biosynthesis.</text>
</comment>
<proteinExistence type="inferred from homology"/>
<comment type="similarity">
    <text evidence="2">Belongs to the YkuD family.</text>
</comment>
<dbReference type="GO" id="GO:0008360">
    <property type="term" value="P:regulation of cell shape"/>
    <property type="evidence" value="ECO:0007669"/>
    <property type="project" value="UniProtKB-UniRule"/>
</dbReference>
<dbReference type="RefSeq" id="WP_144065053.1">
    <property type="nucleotide sequence ID" value="NZ_VJZL01000046.1"/>
</dbReference>
<dbReference type="PANTHER" id="PTHR41533">
    <property type="entry name" value="L,D-TRANSPEPTIDASE HI_1667-RELATED"/>
    <property type="match status" value="1"/>
</dbReference>